<comment type="caution">
    <text evidence="8">The sequence shown here is derived from an EMBL/GenBank/DDBJ whole genome shotgun (WGS) entry which is preliminary data.</text>
</comment>
<evidence type="ECO:0000259" key="7">
    <source>
        <dbReference type="Pfam" id="PF03016"/>
    </source>
</evidence>
<keyword evidence="3" id="KW-0808">Transferase</keyword>
<keyword evidence="4" id="KW-0735">Signal-anchor</keyword>
<evidence type="ECO:0000256" key="1">
    <source>
        <dbReference type="ARBA" id="ARBA00004323"/>
    </source>
</evidence>
<evidence type="ECO:0000256" key="4">
    <source>
        <dbReference type="ARBA" id="ARBA00022968"/>
    </source>
</evidence>
<dbReference type="GO" id="GO:0000139">
    <property type="term" value="C:Golgi membrane"/>
    <property type="evidence" value="ECO:0007669"/>
    <property type="project" value="UniProtKB-SubCell"/>
</dbReference>
<comment type="subcellular location">
    <subcellularLocation>
        <location evidence="1">Golgi apparatus membrane</location>
        <topology evidence="1">Single-pass type II membrane protein</topology>
    </subcellularLocation>
</comment>
<gene>
    <name evidence="8" type="ORF">H6P81_008451</name>
</gene>
<dbReference type="Pfam" id="PF03016">
    <property type="entry name" value="Exostosin_GT47"/>
    <property type="match status" value="1"/>
</dbReference>
<dbReference type="Proteomes" id="UP000825729">
    <property type="component" value="Unassembled WGS sequence"/>
</dbReference>
<evidence type="ECO:0000256" key="6">
    <source>
        <dbReference type="SAM" id="Phobius"/>
    </source>
</evidence>
<comment type="similarity">
    <text evidence="2">Belongs to the glycosyltransferase 47 family.</text>
</comment>
<dbReference type="PANTHER" id="PTHR11062:SF124">
    <property type="entry name" value="XYLOGALACTURONAN BETA-1,3-XYLOSYLTRANSFERASE"/>
    <property type="match status" value="1"/>
</dbReference>
<sequence>MRISDCTCRFSSSLFPTLLLLHLFFLCLLPFIQIHVYYHPLLLHDSPLSIQLHEDPTLVITATQTRRLQISAPRPQITLSPATVPNRTAEVESKPRRNYRADRKLKRIELGLAIARSNIRDAIIRRNYSSEEKEKMKLVPRGPVYRNPYAFHQSYIEMEKRFRVWAYREGEPPLVHDGPLNSVYSTEGHFIDEMDVGNQSPFMARHPDEAHVFFLPFSVVKVKMHVYEPKPFTSLLRDRLQRFAVDYVTVVSTRYPYWNRSHGADHFMVSCHDWGPDFSKANPELFQNMIRVLCNANVSEGFKPNRDATLPEIKIPFARLPVVRPPLSPSKRTILAFFAGRLHGKIRKRLVKHWLGKDRDVQVYLELPKSLDYNKMMRNSKYCLCPSGWEVASPRVVEAIYVGCVPVIISQNYVLPFSDVLDWSKFSVEVPVERIPDIKVILEGIPERKYLTLQRRVLEVRRHFVLHRPAKRFDLLNMVLHSIWLRRLNFRLPPS</sequence>
<evidence type="ECO:0000256" key="5">
    <source>
        <dbReference type="ARBA" id="ARBA00023034"/>
    </source>
</evidence>
<keyword evidence="3" id="KW-0328">Glycosyltransferase</keyword>
<dbReference type="EMBL" id="JAINDJ010000004">
    <property type="protein sequence ID" value="KAG9448486.1"/>
    <property type="molecule type" value="Genomic_DNA"/>
</dbReference>
<evidence type="ECO:0000313" key="9">
    <source>
        <dbReference type="Proteomes" id="UP000825729"/>
    </source>
</evidence>
<dbReference type="PANTHER" id="PTHR11062">
    <property type="entry name" value="EXOSTOSIN HEPARAN SULFATE GLYCOSYLTRANSFERASE -RELATED"/>
    <property type="match status" value="1"/>
</dbReference>
<protein>
    <recommendedName>
        <fullName evidence="7">Exostosin GT47 domain-containing protein</fullName>
    </recommendedName>
</protein>
<keyword evidence="5" id="KW-0333">Golgi apparatus</keyword>
<keyword evidence="6" id="KW-1133">Transmembrane helix</keyword>
<evidence type="ECO:0000313" key="8">
    <source>
        <dbReference type="EMBL" id="KAG9448486.1"/>
    </source>
</evidence>
<dbReference type="InterPro" id="IPR040911">
    <property type="entry name" value="Exostosin_GT47"/>
</dbReference>
<evidence type="ECO:0000256" key="3">
    <source>
        <dbReference type="ARBA" id="ARBA00022676"/>
    </source>
</evidence>
<accession>A0AAV7ELB1</accession>
<dbReference type="AlphaFoldDB" id="A0AAV7ELB1"/>
<keyword evidence="6" id="KW-0812">Transmembrane</keyword>
<dbReference type="InterPro" id="IPR004263">
    <property type="entry name" value="Exostosin"/>
</dbReference>
<keyword evidence="9" id="KW-1185">Reference proteome</keyword>
<name>A0AAV7ELB1_ARIFI</name>
<feature type="transmembrane region" description="Helical" evidence="6">
    <location>
        <begin position="12"/>
        <end position="32"/>
    </location>
</feature>
<organism evidence="8 9">
    <name type="scientific">Aristolochia fimbriata</name>
    <name type="common">White veined hardy Dutchman's pipe vine</name>
    <dbReference type="NCBI Taxonomy" id="158543"/>
    <lineage>
        <taxon>Eukaryota</taxon>
        <taxon>Viridiplantae</taxon>
        <taxon>Streptophyta</taxon>
        <taxon>Embryophyta</taxon>
        <taxon>Tracheophyta</taxon>
        <taxon>Spermatophyta</taxon>
        <taxon>Magnoliopsida</taxon>
        <taxon>Magnoliidae</taxon>
        <taxon>Piperales</taxon>
        <taxon>Aristolochiaceae</taxon>
        <taxon>Aristolochia</taxon>
    </lineage>
</organism>
<feature type="domain" description="Exostosin GT47" evidence="7">
    <location>
        <begin position="159"/>
        <end position="443"/>
    </location>
</feature>
<dbReference type="GO" id="GO:0016757">
    <property type="term" value="F:glycosyltransferase activity"/>
    <property type="evidence" value="ECO:0007669"/>
    <property type="project" value="UniProtKB-KW"/>
</dbReference>
<reference evidence="8 9" key="1">
    <citation type="submission" date="2021-07" db="EMBL/GenBank/DDBJ databases">
        <title>The Aristolochia fimbriata genome: insights into angiosperm evolution, floral development and chemical biosynthesis.</title>
        <authorList>
            <person name="Jiao Y."/>
        </authorList>
    </citation>
    <scope>NUCLEOTIDE SEQUENCE [LARGE SCALE GENOMIC DNA]</scope>
    <source>
        <strain evidence="8">IBCAS-2021</strain>
        <tissue evidence="8">Leaf</tissue>
    </source>
</reference>
<evidence type="ECO:0000256" key="2">
    <source>
        <dbReference type="ARBA" id="ARBA00010271"/>
    </source>
</evidence>
<keyword evidence="6" id="KW-0472">Membrane</keyword>
<proteinExistence type="inferred from homology"/>